<evidence type="ECO:0000256" key="2">
    <source>
        <dbReference type="SAM" id="Phobius"/>
    </source>
</evidence>
<protein>
    <submittedName>
        <fullName evidence="3">Uncharacterized protein</fullName>
    </submittedName>
</protein>
<organism evidence="3 4">
    <name type="scientific">Thermoflavimicrobium daqui</name>
    <dbReference type="NCBI Taxonomy" id="2137476"/>
    <lineage>
        <taxon>Bacteria</taxon>
        <taxon>Bacillati</taxon>
        <taxon>Bacillota</taxon>
        <taxon>Bacilli</taxon>
        <taxon>Bacillales</taxon>
        <taxon>Thermoactinomycetaceae</taxon>
        <taxon>Thermoflavimicrobium</taxon>
    </lineage>
</organism>
<sequence length="102" mass="11860">MRKSYPFSKSQKIGWLIAIATLLFLLYALFTRKIDSKWIKSGSKRIKQSMDKWKNKNSEKQNATSLPNAMDGKIDPMIEESVTRLYDDRSKYGLTYNASDEE</sequence>
<dbReference type="Proteomes" id="UP000251213">
    <property type="component" value="Unassembled WGS sequence"/>
</dbReference>
<dbReference type="EMBL" id="QJKK01000010">
    <property type="protein sequence ID" value="RAL22021.1"/>
    <property type="molecule type" value="Genomic_DNA"/>
</dbReference>
<gene>
    <name evidence="3" type="ORF">DL897_14510</name>
</gene>
<feature type="region of interest" description="Disordered" evidence="1">
    <location>
        <begin position="50"/>
        <end position="72"/>
    </location>
</feature>
<keyword evidence="4" id="KW-1185">Reference proteome</keyword>
<reference evidence="3 4" key="1">
    <citation type="submission" date="2018-06" db="EMBL/GenBank/DDBJ databases">
        <title>Thermoflavimicrobium daqus sp. nov., a thermophilic microbe isolated from Moutai-flavour Daqu.</title>
        <authorList>
            <person name="Wang X."/>
            <person name="Zhou H."/>
        </authorList>
    </citation>
    <scope>NUCLEOTIDE SEQUENCE [LARGE SCALE GENOMIC DNA]</scope>
    <source>
        <strain evidence="3 4">FBKL4.011</strain>
    </source>
</reference>
<keyword evidence="2" id="KW-0812">Transmembrane</keyword>
<evidence type="ECO:0000256" key="1">
    <source>
        <dbReference type="SAM" id="MobiDB-lite"/>
    </source>
</evidence>
<keyword evidence="2" id="KW-1133">Transmembrane helix</keyword>
<evidence type="ECO:0000313" key="4">
    <source>
        <dbReference type="Proteomes" id="UP000251213"/>
    </source>
</evidence>
<name>A0A364K1W9_9BACL</name>
<evidence type="ECO:0000313" key="3">
    <source>
        <dbReference type="EMBL" id="RAL22021.1"/>
    </source>
</evidence>
<keyword evidence="2" id="KW-0472">Membrane</keyword>
<comment type="caution">
    <text evidence="3">The sequence shown here is derived from an EMBL/GenBank/DDBJ whole genome shotgun (WGS) entry which is preliminary data.</text>
</comment>
<dbReference type="AlphaFoldDB" id="A0A364K1W9"/>
<feature type="compositionally biased region" description="Basic and acidic residues" evidence="1">
    <location>
        <begin position="50"/>
        <end position="59"/>
    </location>
</feature>
<proteinExistence type="predicted"/>
<reference evidence="3 4" key="2">
    <citation type="submission" date="2018-06" db="EMBL/GenBank/DDBJ databases">
        <authorList>
            <person name="Zhirakovskaya E."/>
        </authorList>
    </citation>
    <scope>NUCLEOTIDE SEQUENCE [LARGE SCALE GENOMIC DNA]</scope>
    <source>
        <strain evidence="3 4">FBKL4.011</strain>
    </source>
</reference>
<accession>A0A364K1W9</accession>
<dbReference type="RefSeq" id="WP_113659864.1">
    <property type="nucleotide sequence ID" value="NZ_KZ845672.1"/>
</dbReference>
<feature type="transmembrane region" description="Helical" evidence="2">
    <location>
        <begin position="12"/>
        <end position="30"/>
    </location>
</feature>